<dbReference type="EMBL" id="PDCK01000042">
    <property type="protein sequence ID" value="PRQ40497.1"/>
    <property type="molecule type" value="Genomic_DNA"/>
</dbReference>
<accession>A0A2P6R246</accession>
<evidence type="ECO:0000256" key="1">
    <source>
        <dbReference type="SAM" id="MobiDB-lite"/>
    </source>
</evidence>
<keyword evidence="3" id="KW-1185">Reference proteome</keyword>
<evidence type="ECO:0000313" key="3">
    <source>
        <dbReference type="Proteomes" id="UP000238479"/>
    </source>
</evidence>
<organism evidence="2 3">
    <name type="scientific">Rosa chinensis</name>
    <name type="common">China rose</name>
    <dbReference type="NCBI Taxonomy" id="74649"/>
    <lineage>
        <taxon>Eukaryota</taxon>
        <taxon>Viridiplantae</taxon>
        <taxon>Streptophyta</taxon>
        <taxon>Embryophyta</taxon>
        <taxon>Tracheophyta</taxon>
        <taxon>Spermatophyta</taxon>
        <taxon>Magnoliopsida</taxon>
        <taxon>eudicotyledons</taxon>
        <taxon>Gunneridae</taxon>
        <taxon>Pentapetalae</taxon>
        <taxon>rosids</taxon>
        <taxon>fabids</taxon>
        <taxon>Rosales</taxon>
        <taxon>Rosaceae</taxon>
        <taxon>Rosoideae</taxon>
        <taxon>Rosoideae incertae sedis</taxon>
        <taxon>Rosa</taxon>
    </lineage>
</organism>
<evidence type="ECO:0000313" key="2">
    <source>
        <dbReference type="EMBL" id="PRQ40497.1"/>
    </source>
</evidence>
<name>A0A2P6R246_ROSCH</name>
<evidence type="ECO:0008006" key="4">
    <source>
        <dbReference type="Google" id="ProtNLM"/>
    </source>
</evidence>
<comment type="caution">
    <text evidence="2">The sequence shown here is derived from an EMBL/GenBank/DDBJ whole genome shotgun (WGS) entry which is preliminary data.</text>
</comment>
<gene>
    <name evidence="2" type="ORF">RchiOBHm_Chr4g0436651</name>
</gene>
<dbReference type="InterPro" id="IPR010683">
    <property type="entry name" value="DUF1262"/>
</dbReference>
<dbReference type="OMA" id="WEIYTST"/>
<feature type="region of interest" description="Disordered" evidence="1">
    <location>
        <begin position="1"/>
        <end position="24"/>
    </location>
</feature>
<proteinExistence type="predicted"/>
<dbReference type="PANTHER" id="PTHR31050:SF14">
    <property type="entry name" value="DUF1618 DOMAIN-CONTAINING PROTEIN"/>
    <property type="match status" value="1"/>
</dbReference>
<dbReference type="Pfam" id="PF06880">
    <property type="entry name" value="DUF1262"/>
    <property type="match status" value="1"/>
</dbReference>
<dbReference type="AlphaFoldDB" id="A0A2P6R246"/>
<dbReference type="OrthoDB" id="647907at2759"/>
<protein>
    <recommendedName>
        <fullName evidence="4">DUF1262 family protein</fullName>
    </recommendedName>
</protein>
<reference evidence="2 3" key="1">
    <citation type="journal article" date="2018" name="Nat. Genet.">
        <title>The Rosa genome provides new insights in the design of modern roses.</title>
        <authorList>
            <person name="Bendahmane M."/>
        </authorList>
    </citation>
    <scope>NUCLEOTIDE SEQUENCE [LARGE SCALE GENOMIC DNA]</scope>
    <source>
        <strain evidence="3">cv. Old Blush</strain>
    </source>
</reference>
<dbReference type="Gramene" id="PRQ40497">
    <property type="protein sequence ID" value="PRQ40497"/>
    <property type="gene ID" value="RchiOBHm_Chr4g0436651"/>
</dbReference>
<sequence>MYVTRPLSMYQKQPSMLSLPPPEGPNSGILVIQDEESEPTICFGLFKGHELKDLPFPQNKNLKLRYSTSNGEQTSVSYFYTAFIPVLNQPPASNCYYAISSRGKHKGQAYTSSTEEDLGTCCFCTYVRDVPPQPLNPNNTWQQFQVQRKGRFNQCGGFVAKAIASDGFPPKFLGRKGWEIYTSTPRDFHLDEAPGLDSALRARLPDFNFEVSNASSNPVVVGKWYCPFMFVKEGSLTPKDQMSSTRYYEMTLEQRWEQIFARDSDANEENNVVVVDVSVENEFVTVAGNYVEAVHEERDMANGVIWYRGFNKVGGESIVGVSLAILERVKWEQQRFGWNGGNERKVRVKKVEEFGGTGRWKKFGCYVLVERFVLKRMDGSLVLTYGFRHTHQIRSKWV</sequence>
<dbReference type="PANTHER" id="PTHR31050">
    <property type="entry name" value="OS08G0413200 PROTEIN"/>
    <property type="match status" value="1"/>
</dbReference>
<dbReference type="Proteomes" id="UP000238479">
    <property type="component" value="Chromosome 4"/>
</dbReference>
<dbReference type="STRING" id="74649.A0A2P6R246"/>